<gene>
    <name evidence="9" type="ORF">KK1_009137</name>
</gene>
<keyword evidence="10" id="KW-1185">Reference proteome</keyword>
<proteinExistence type="inferred from homology"/>
<dbReference type="OMA" id="DKEGWIE"/>
<dbReference type="EMBL" id="CM003605">
    <property type="protein sequence ID" value="KYP69930.1"/>
    <property type="molecule type" value="Genomic_DNA"/>
</dbReference>
<dbReference type="GO" id="GO:0030599">
    <property type="term" value="F:pectinesterase activity"/>
    <property type="evidence" value="ECO:0007669"/>
    <property type="project" value="UniProtKB-EC"/>
</dbReference>
<dbReference type="UniPathway" id="UPA00545">
    <property type="reaction ID" value="UER00823"/>
</dbReference>
<feature type="domain" description="Pectinesterase catalytic" evidence="8">
    <location>
        <begin position="21"/>
        <end position="223"/>
    </location>
</feature>
<accession>A0A151TS91</accession>
<dbReference type="Pfam" id="PF01095">
    <property type="entry name" value="Pectinesterase"/>
    <property type="match status" value="1"/>
</dbReference>
<protein>
    <recommendedName>
        <fullName evidence="4">pectinesterase</fullName>
        <ecNumber evidence="4">3.1.1.11</ecNumber>
    </recommendedName>
</protein>
<evidence type="ECO:0000256" key="7">
    <source>
        <dbReference type="ARBA" id="ARBA00023085"/>
    </source>
</evidence>
<comment type="subcellular location">
    <subcellularLocation>
        <location evidence="1">Secreted</location>
        <location evidence="1">Cell wall</location>
    </subcellularLocation>
</comment>
<name>A0A151TS91_CAJCA</name>
<evidence type="ECO:0000259" key="8">
    <source>
        <dbReference type="Pfam" id="PF01095"/>
    </source>
</evidence>
<dbReference type="Proteomes" id="UP000075243">
    <property type="component" value="Chromosome 3"/>
</dbReference>
<keyword evidence="7" id="KW-0063">Aspartyl esterase</keyword>
<dbReference type="GO" id="GO:0045490">
    <property type="term" value="P:pectin catabolic process"/>
    <property type="evidence" value="ECO:0007669"/>
    <property type="project" value="UniProtKB-UniPathway"/>
</dbReference>
<dbReference type="PANTHER" id="PTHR31321">
    <property type="entry name" value="ACYL-COA THIOESTER HYDROLASE YBHC-RELATED"/>
    <property type="match status" value="1"/>
</dbReference>
<evidence type="ECO:0000256" key="1">
    <source>
        <dbReference type="ARBA" id="ARBA00004191"/>
    </source>
</evidence>
<evidence type="ECO:0000256" key="6">
    <source>
        <dbReference type="ARBA" id="ARBA00022801"/>
    </source>
</evidence>
<keyword evidence="5" id="KW-0964">Secreted</keyword>
<reference evidence="9 10" key="1">
    <citation type="journal article" date="2012" name="Nat. Biotechnol.">
        <title>Draft genome sequence of pigeonpea (Cajanus cajan), an orphan legume crop of resource-poor farmers.</title>
        <authorList>
            <person name="Varshney R.K."/>
            <person name="Chen W."/>
            <person name="Li Y."/>
            <person name="Bharti A.K."/>
            <person name="Saxena R.K."/>
            <person name="Schlueter J.A."/>
            <person name="Donoghue M.T."/>
            <person name="Azam S."/>
            <person name="Fan G."/>
            <person name="Whaley A.M."/>
            <person name="Farmer A.D."/>
            <person name="Sheridan J."/>
            <person name="Iwata A."/>
            <person name="Tuteja R."/>
            <person name="Penmetsa R.V."/>
            <person name="Wu W."/>
            <person name="Upadhyaya H.D."/>
            <person name="Yang S.P."/>
            <person name="Shah T."/>
            <person name="Saxena K.B."/>
            <person name="Michael T."/>
            <person name="McCombie W.R."/>
            <person name="Yang B."/>
            <person name="Zhang G."/>
            <person name="Yang H."/>
            <person name="Wang J."/>
            <person name="Spillane C."/>
            <person name="Cook D.R."/>
            <person name="May G.D."/>
            <person name="Xu X."/>
            <person name="Jackson S.A."/>
        </authorList>
    </citation>
    <scope>NUCLEOTIDE SEQUENCE [LARGE SCALE GENOMIC DNA]</scope>
    <source>
        <strain evidence="10">cv. Asha</strain>
    </source>
</reference>
<evidence type="ECO:0000256" key="3">
    <source>
        <dbReference type="ARBA" id="ARBA00008891"/>
    </source>
</evidence>
<dbReference type="InterPro" id="IPR011050">
    <property type="entry name" value="Pectin_lyase_fold/virulence"/>
</dbReference>
<dbReference type="AlphaFoldDB" id="A0A151TS91"/>
<dbReference type="InterPro" id="IPR000070">
    <property type="entry name" value="Pectinesterase_cat"/>
</dbReference>
<evidence type="ECO:0000256" key="2">
    <source>
        <dbReference type="ARBA" id="ARBA00005184"/>
    </source>
</evidence>
<dbReference type="GO" id="GO:0042545">
    <property type="term" value="P:cell wall modification"/>
    <property type="evidence" value="ECO:0007669"/>
    <property type="project" value="InterPro"/>
</dbReference>
<sequence>MKKPCIYLEGAGTQFTTIEWDDHPDATFFSQANYTVASGITFTNTFNNPIFGEMGITQAIAARIYADKCAFYNCSFLGVQDTLYDQYGRHYYYNCYIQGGIDFIFGNGQSIFEASEIYFSMGKDGPMQVVGAITAQERESPDDTSGFVFKNCNITGIGGKTLLGRSLRAYARVIIANSFLSDVVTPEGWNARNFVGHEETITFVEEGNSGPGADKSKRVQWMKHLSGPALDEFLNISYIDKEGWIENLPSNIFI</sequence>
<evidence type="ECO:0000313" key="9">
    <source>
        <dbReference type="EMBL" id="KYP69930.1"/>
    </source>
</evidence>
<dbReference type="PANTHER" id="PTHR31321:SF134">
    <property type="entry name" value="PECTINESTERASE"/>
    <property type="match status" value="1"/>
</dbReference>
<dbReference type="EC" id="3.1.1.11" evidence="4"/>
<organism evidence="9 10">
    <name type="scientific">Cajanus cajan</name>
    <name type="common">Pigeon pea</name>
    <name type="synonym">Cajanus indicus</name>
    <dbReference type="NCBI Taxonomy" id="3821"/>
    <lineage>
        <taxon>Eukaryota</taxon>
        <taxon>Viridiplantae</taxon>
        <taxon>Streptophyta</taxon>
        <taxon>Embryophyta</taxon>
        <taxon>Tracheophyta</taxon>
        <taxon>Spermatophyta</taxon>
        <taxon>Magnoliopsida</taxon>
        <taxon>eudicotyledons</taxon>
        <taxon>Gunneridae</taxon>
        <taxon>Pentapetalae</taxon>
        <taxon>rosids</taxon>
        <taxon>fabids</taxon>
        <taxon>Fabales</taxon>
        <taxon>Fabaceae</taxon>
        <taxon>Papilionoideae</taxon>
        <taxon>50 kb inversion clade</taxon>
        <taxon>NPAAA clade</taxon>
        <taxon>indigoferoid/millettioid clade</taxon>
        <taxon>Phaseoleae</taxon>
        <taxon>Cajanus</taxon>
    </lineage>
</organism>
<comment type="similarity">
    <text evidence="3">Belongs to the pectinesterase family.</text>
</comment>
<evidence type="ECO:0000313" key="10">
    <source>
        <dbReference type="Proteomes" id="UP000075243"/>
    </source>
</evidence>
<dbReference type="SUPFAM" id="SSF51126">
    <property type="entry name" value="Pectin lyase-like"/>
    <property type="match status" value="1"/>
</dbReference>
<evidence type="ECO:0000256" key="5">
    <source>
        <dbReference type="ARBA" id="ARBA00022512"/>
    </source>
</evidence>
<comment type="pathway">
    <text evidence="2">Glycan metabolism; pectin degradation; 2-dehydro-3-deoxy-D-gluconate from pectin: step 1/5.</text>
</comment>
<dbReference type="STRING" id="3821.A0A151TS91"/>
<keyword evidence="5" id="KW-0134">Cell wall</keyword>
<dbReference type="Gene3D" id="2.160.20.10">
    <property type="entry name" value="Single-stranded right-handed beta-helix, Pectin lyase-like"/>
    <property type="match status" value="1"/>
</dbReference>
<dbReference type="InterPro" id="IPR012334">
    <property type="entry name" value="Pectin_lyas_fold"/>
</dbReference>
<evidence type="ECO:0000256" key="4">
    <source>
        <dbReference type="ARBA" id="ARBA00013229"/>
    </source>
</evidence>
<keyword evidence="6" id="KW-0378">Hydrolase</keyword>
<dbReference type="Gramene" id="C.cajan_08878.t">
    <property type="protein sequence ID" value="C.cajan_08878.t"/>
    <property type="gene ID" value="C.cajan_08878"/>
</dbReference>